<organism evidence="1 2">
    <name type="scientific">Enterobacillus tribolii</name>
    <dbReference type="NCBI Taxonomy" id="1487935"/>
    <lineage>
        <taxon>Bacteria</taxon>
        <taxon>Pseudomonadati</taxon>
        <taxon>Pseudomonadota</taxon>
        <taxon>Gammaproteobacteria</taxon>
        <taxon>Enterobacterales</taxon>
        <taxon>Hafniaceae</taxon>
        <taxon>Enterobacillus</taxon>
    </lineage>
</organism>
<proteinExistence type="predicted"/>
<evidence type="ECO:0000313" key="2">
    <source>
        <dbReference type="Proteomes" id="UP000254848"/>
    </source>
</evidence>
<evidence type="ECO:0000313" key="1">
    <source>
        <dbReference type="EMBL" id="RDK96918.1"/>
    </source>
</evidence>
<name>A0A370R3A9_9GAMM</name>
<keyword evidence="2" id="KW-1185">Reference proteome</keyword>
<gene>
    <name evidence="1" type="ORF">C8D90_101355</name>
</gene>
<protein>
    <submittedName>
        <fullName evidence="1">Uncharacterized protein</fullName>
    </submittedName>
</protein>
<dbReference type="Proteomes" id="UP000254848">
    <property type="component" value="Unassembled WGS sequence"/>
</dbReference>
<comment type="caution">
    <text evidence="1">The sequence shown here is derived from an EMBL/GenBank/DDBJ whole genome shotgun (WGS) entry which is preliminary data.</text>
</comment>
<accession>A0A370R3A9</accession>
<dbReference type="AlphaFoldDB" id="A0A370R3A9"/>
<dbReference type="EMBL" id="QRAP01000001">
    <property type="protein sequence ID" value="RDK96918.1"/>
    <property type="molecule type" value="Genomic_DNA"/>
</dbReference>
<reference evidence="1 2" key="1">
    <citation type="submission" date="2018-07" db="EMBL/GenBank/DDBJ databases">
        <title>Genomic Encyclopedia of Type Strains, Phase IV (KMG-IV): sequencing the most valuable type-strain genomes for metagenomic binning, comparative biology and taxonomic classification.</title>
        <authorList>
            <person name="Goeker M."/>
        </authorList>
    </citation>
    <scope>NUCLEOTIDE SEQUENCE [LARGE SCALE GENOMIC DNA]</scope>
    <source>
        <strain evidence="1 2">DSM 103736</strain>
    </source>
</reference>
<sequence length="32" mass="3778">MNEKATVYFLELPWRKSQAYQSGYSLIIISQL</sequence>